<organism evidence="1 2">
    <name type="scientific">Mycoplasmopsis columbina SF7</name>
    <dbReference type="NCBI Taxonomy" id="1037410"/>
    <lineage>
        <taxon>Bacteria</taxon>
        <taxon>Bacillati</taxon>
        <taxon>Mycoplasmatota</taxon>
        <taxon>Mycoplasmoidales</taxon>
        <taxon>Metamycoplasmataceae</taxon>
        <taxon>Mycoplasmopsis</taxon>
    </lineage>
</organism>
<dbReference type="Proteomes" id="UP000004978">
    <property type="component" value="Unassembled WGS sequence"/>
</dbReference>
<reference evidence="1 2" key="1">
    <citation type="journal article" date="2013" name="Genome Announc.">
        <title>Genome Sequence of Mycoplasma columbinum Strain SF7.</title>
        <authorList>
            <person name="Guo Z."/>
            <person name="Xu X."/>
            <person name="Zheng Q."/>
            <person name="Li T."/>
            <person name="Kuang S."/>
            <person name="Zhang Z."/>
            <person name="Chen Y."/>
            <person name="Lu X."/>
            <person name="Zhou R."/>
            <person name="Bi D."/>
            <person name="Jin H."/>
        </authorList>
    </citation>
    <scope>NUCLEOTIDE SEQUENCE [LARGE SCALE GENOMIC DNA]</scope>
    <source>
        <strain evidence="1 2">SF7</strain>
    </source>
</reference>
<accession>F9UJN9</accession>
<gene>
    <name evidence="1" type="ORF">MCSF7_00426</name>
</gene>
<dbReference type="AlphaFoldDB" id="F9UJN9"/>
<dbReference type="eggNOG" id="ENOG5030MYW">
    <property type="taxonomic scope" value="Bacteria"/>
</dbReference>
<protein>
    <submittedName>
        <fullName evidence="1">Uncharacterized protein</fullName>
    </submittedName>
</protein>
<evidence type="ECO:0000313" key="2">
    <source>
        <dbReference type="Proteomes" id="UP000004978"/>
    </source>
</evidence>
<dbReference type="STRING" id="1037410.MCSF7_00426"/>
<sequence>MEKETIRQIFIDILESTPGVFEVSKNENKDVSTSKIRIENVGGRWNLFVSIIVLKNANCKNILKSISSLLRYRFKENKFKLGKLNIFIEGITND</sequence>
<evidence type="ECO:0000313" key="1">
    <source>
        <dbReference type="EMBL" id="EGV00420.1"/>
    </source>
</evidence>
<comment type="caution">
    <text evidence="1">The sequence shown here is derived from an EMBL/GenBank/DDBJ whole genome shotgun (WGS) entry which is preliminary data.</text>
</comment>
<name>F9UJN9_9BACT</name>
<proteinExistence type="predicted"/>
<dbReference type="RefSeq" id="WP_006608506.1">
    <property type="nucleotide sequence ID" value="NZ_AFXA01000008.1"/>
</dbReference>
<dbReference type="EMBL" id="AFXA01000008">
    <property type="protein sequence ID" value="EGV00420.1"/>
    <property type="molecule type" value="Genomic_DNA"/>
</dbReference>
<keyword evidence="2" id="KW-1185">Reference proteome</keyword>